<dbReference type="PANTHER" id="PTHR33608">
    <property type="entry name" value="BLL2464 PROTEIN"/>
    <property type="match status" value="1"/>
</dbReference>
<evidence type="ECO:0000259" key="1">
    <source>
        <dbReference type="Pfam" id="PF01882"/>
    </source>
</evidence>
<dbReference type="Pfam" id="PF01882">
    <property type="entry name" value="DUF58"/>
    <property type="match status" value="1"/>
</dbReference>
<dbReference type="Gene3D" id="3.40.50.410">
    <property type="entry name" value="von Willebrand factor, type A domain"/>
    <property type="match status" value="1"/>
</dbReference>
<dbReference type="InterPro" id="IPR002881">
    <property type="entry name" value="DUF58"/>
</dbReference>
<organism evidence="2 3">
    <name type="scientific">Aeoliella straminimaris</name>
    <dbReference type="NCBI Taxonomy" id="2954799"/>
    <lineage>
        <taxon>Bacteria</taxon>
        <taxon>Pseudomonadati</taxon>
        <taxon>Planctomycetota</taxon>
        <taxon>Planctomycetia</taxon>
        <taxon>Pirellulales</taxon>
        <taxon>Lacipirellulaceae</taxon>
        <taxon>Aeoliella</taxon>
    </lineage>
</organism>
<dbReference type="PANTHER" id="PTHR33608:SF7">
    <property type="entry name" value="DUF58 DOMAIN-CONTAINING PROTEIN"/>
    <property type="match status" value="1"/>
</dbReference>
<keyword evidence="3" id="KW-1185">Reference proteome</keyword>
<sequence>MTPATASPYLDLRALAPLAQLRFTTRRRIDGAYSGRHRSRQQGGAGEFVDFREYTGGEDLRRLDWKVFARTGKAFVRLHQDETNLLCTLALDGSGSMGFGGFDGQASKLEYMQYLSTALTHLITQGQDQVGVAVLGEDLGEYCPPSSAATNVAVMQEAIAKLQPQPSTVMAESLRRLFERSKNRGVLMLLSDFLMDDVEDVFAALRLYRQRGWEVVVLHLVHPDEERLPMGAAFRFEGMEDDAVIACTPADIRTEYQKHFAEHMSVVRRLALADGCDYRLASTAVPYLQVLQGFLMERAG</sequence>
<gene>
    <name evidence="2" type="ORF">NG895_13225</name>
</gene>
<proteinExistence type="predicted"/>
<dbReference type="RefSeq" id="WP_252852982.1">
    <property type="nucleotide sequence ID" value="NZ_JAMXLR010000043.1"/>
</dbReference>
<dbReference type="AlphaFoldDB" id="A0A9X2FAX0"/>
<dbReference type="InterPro" id="IPR036465">
    <property type="entry name" value="vWFA_dom_sf"/>
</dbReference>
<dbReference type="Proteomes" id="UP001155241">
    <property type="component" value="Unassembled WGS sequence"/>
</dbReference>
<accession>A0A9X2FAX0</accession>
<reference evidence="2" key="1">
    <citation type="submission" date="2022-06" db="EMBL/GenBank/DDBJ databases">
        <title>Aeoliella straminimaris, a novel planctomycete from sediments.</title>
        <authorList>
            <person name="Vitorino I.R."/>
            <person name="Lage O.M."/>
        </authorList>
    </citation>
    <scope>NUCLEOTIDE SEQUENCE</scope>
    <source>
        <strain evidence="2">ICT_H6.2</strain>
    </source>
</reference>
<dbReference type="SUPFAM" id="SSF53300">
    <property type="entry name" value="vWA-like"/>
    <property type="match status" value="1"/>
</dbReference>
<name>A0A9X2FAX0_9BACT</name>
<evidence type="ECO:0000313" key="2">
    <source>
        <dbReference type="EMBL" id="MCO6044868.1"/>
    </source>
</evidence>
<dbReference type="EMBL" id="JAMXLR010000043">
    <property type="protein sequence ID" value="MCO6044868.1"/>
    <property type="molecule type" value="Genomic_DNA"/>
</dbReference>
<evidence type="ECO:0000313" key="3">
    <source>
        <dbReference type="Proteomes" id="UP001155241"/>
    </source>
</evidence>
<feature type="domain" description="DUF58" evidence="1">
    <location>
        <begin position="50"/>
        <end position="263"/>
    </location>
</feature>
<protein>
    <submittedName>
        <fullName evidence="2">DUF58 domain-containing protein</fullName>
    </submittedName>
</protein>
<comment type="caution">
    <text evidence="2">The sequence shown here is derived from an EMBL/GenBank/DDBJ whole genome shotgun (WGS) entry which is preliminary data.</text>
</comment>